<dbReference type="InterPro" id="IPR046826">
    <property type="entry name" value="PDH_N"/>
</dbReference>
<sequence length="282" mass="30887">MKVGVVGLGLIGGSMAKAVKKKTEHTVLGWDVSETIRYSALLMEAVHGFMEDGNPKDCDLILLGLYPQLTIEYIKAHAKDFKKGAVVVDCAGVKRVVCEQVQAVAEENGFTFVGAHPMAGVERSGFTYSTADMFNGATLVVTPYKGTDLGLMNALSMFFKKLGFARLKFTTTEEHDAMIAYTSQLAHVVSSAYVKGALSDNFKDFSGGSFQDMTRVARLNENMWTELFLDNGDNLANEIDSLIARMQAYSTAIKAKDADTLCELLREGREKCIAIDEIKDFD</sequence>
<evidence type="ECO:0000256" key="1">
    <source>
        <dbReference type="ARBA" id="ARBA00007964"/>
    </source>
</evidence>
<dbReference type="GeneID" id="86194730"/>
<reference evidence="5 6" key="1">
    <citation type="submission" date="2018-10" db="EMBL/GenBank/DDBJ databases">
        <title>Draft Genome Sequence of Anaerotignum sp. KCTC 15736.</title>
        <authorList>
            <person name="Choi S.H."/>
            <person name="Kim J.S."/>
            <person name="Kang S.W."/>
            <person name="Lee J.S."/>
            <person name="Park S.H."/>
        </authorList>
    </citation>
    <scope>NUCLEOTIDE SEQUENCE [LARGE SCALE GENOMIC DNA]</scope>
    <source>
        <strain evidence="5 6">KCTC 15736</strain>
    </source>
</reference>
<evidence type="ECO:0000313" key="6">
    <source>
        <dbReference type="Proteomes" id="UP000287361"/>
    </source>
</evidence>
<dbReference type="SUPFAM" id="SSF48179">
    <property type="entry name" value="6-phosphogluconate dehydrogenase C-terminal domain-like"/>
    <property type="match status" value="1"/>
</dbReference>
<gene>
    <name evidence="5" type="ORF">KGMB03357_17220</name>
</gene>
<keyword evidence="2" id="KW-0560">Oxidoreductase</keyword>
<evidence type="ECO:0000259" key="4">
    <source>
        <dbReference type="PROSITE" id="PS51176"/>
    </source>
</evidence>
<accession>A0A401LEQ6</accession>
<protein>
    <submittedName>
        <fullName evidence="5">Prephenate dehydrogenase</fullName>
    </submittedName>
</protein>
<dbReference type="EMBL" id="BHVZ01000009">
    <property type="protein sequence ID" value="GCB30061.1"/>
    <property type="molecule type" value="Genomic_DNA"/>
</dbReference>
<dbReference type="InterPro" id="IPR036291">
    <property type="entry name" value="NAD(P)-bd_dom_sf"/>
</dbReference>
<dbReference type="Gene3D" id="3.40.50.720">
    <property type="entry name" value="NAD(P)-binding Rossmann-like Domain"/>
    <property type="match status" value="1"/>
</dbReference>
<comment type="pathway">
    <text evidence="3">Amino-acid biosynthesis.</text>
</comment>
<dbReference type="Proteomes" id="UP000287361">
    <property type="component" value="Unassembled WGS sequence"/>
</dbReference>
<dbReference type="GO" id="GO:0070403">
    <property type="term" value="F:NAD+ binding"/>
    <property type="evidence" value="ECO:0007669"/>
    <property type="project" value="InterPro"/>
</dbReference>
<dbReference type="AlphaFoldDB" id="A0A401LEQ6"/>
<dbReference type="InterPro" id="IPR003099">
    <property type="entry name" value="Prephen_DH"/>
</dbReference>
<organism evidence="5 6">
    <name type="scientific">Anaerotignum faecicola</name>
    <dbReference type="NCBI Taxonomy" id="2358141"/>
    <lineage>
        <taxon>Bacteria</taxon>
        <taxon>Bacillati</taxon>
        <taxon>Bacillota</taxon>
        <taxon>Clostridia</taxon>
        <taxon>Lachnospirales</taxon>
        <taxon>Anaerotignaceae</taxon>
        <taxon>Anaerotignum</taxon>
    </lineage>
</organism>
<dbReference type="GO" id="GO:0006571">
    <property type="term" value="P:tyrosine biosynthetic process"/>
    <property type="evidence" value="ECO:0007669"/>
    <property type="project" value="InterPro"/>
</dbReference>
<dbReference type="SUPFAM" id="SSF51735">
    <property type="entry name" value="NAD(P)-binding Rossmann-fold domains"/>
    <property type="match status" value="1"/>
</dbReference>
<dbReference type="RefSeq" id="WP_016408203.1">
    <property type="nucleotide sequence ID" value="NZ_DAVZTY010000010.1"/>
</dbReference>
<evidence type="ECO:0000256" key="3">
    <source>
        <dbReference type="ARBA" id="ARBA00029440"/>
    </source>
</evidence>
<feature type="domain" description="Prephenate/arogenate dehydrogenase" evidence="4">
    <location>
        <begin position="1"/>
        <end position="282"/>
    </location>
</feature>
<dbReference type="GO" id="GO:0008977">
    <property type="term" value="F:prephenate dehydrogenase (NAD+) activity"/>
    <property type="evidence" value="ECO:0007669"/>
    <property type="project" value="InterPro"/>
</dbReference>
<comment type="caution">
    <text evidence="5">The sequence shown here is derived from an EMBL/GenBank/DDBJ whole genome shotgun (WGS) entry which is preliminary data.</text>
</comment>
<proteinExistence type="inferred from homology"/>
<dbReference type="Pfam" id="PF20463">
    <property type="entry name" value="PDH_C"/>
    <property type="match status" value="1"/>
</dbReference>
<evidence type="ECO:0000313" key="5">
    <source>
        <dbReference type="EMBL" id="GCB30061.1"/>
    </source>
</evidence>
<dbReference type="GO" id="GO:0004665">
    <property type="term" value="F:prephenate dehydrogenase (NADP+) activity"/>
    <property type="evidence" value="ECO:0007669"/>
    <property type="project" value="InterPro"/>
</dbReference>
<dbReference type="InterPro" id="IPR050812">
    <property type="entry name" value="Preph/Arog_dehydrog"/>
</dbReference>
<keyword evidence="6" id="KW-1185">Reference proteome</keyword>
<dbReference type="InterPro" id="IPR008927">
    <property type="entry name" value="6-PGluconate_DH-like_C_sf"/>
</dbReference>
<dbReference type="InterPro" id="IPR046825">
    <property type="entry name" value="PDH_C"/>
</dbReference>
<evidence type="ECO:0000256" key="2">
    <source>
        <dbReference type="ARBA" id="ARBA00023002"/>
    </source>
</evidence>
<name>A0A401LEQ6_9FIRM</name>
<comment type="similarity">
    <text evidence="1">Belongs to the prephenate/arogenate dehydrogenase family.</text>
</comment>
<dbReference type="OrthoDB" id="9802008at2"/>
<dbReference type="Gene3D" id="1.10.3660.10">
    <property type="entry name" value="6-phosphogluconate dehydrogenase C-terminal like domain"/>
    <property type="match status" value="1"/>
</dbReference>
<dbReference type="Pfam" id="PF02153">
    <property type="entry name" value="PDH_N"/>
    <property type="match status" value="1"/>
</dbReference>
<dbReference type="PANTHER" id="PTHR21363">
    <property type="entry name" value="PREPHENATE DEHYDROGENASE"/>
    <property type="match status" value="1"/>
</dbReference>
<dbReference type="PROSITE" id="PS51176">
    <property type="entry name" value="PDH_ADH"/>
    <property type="match status" value="1"/>
</dbReference>
<dbReference type="PANTHER" id="PTHR21363:SF0">
    <property type="entry name" value="PREPHENATE DEHYDROGENASE [NADP(+)]"/>
    <property type="match status" value="1"/>
</dbReference>